<organism evidence="1 2">
    <name type="scientific">Clostridium botulinum C</name>
    <dbReference type="NCBI Taxonomy" id="36828"/>
    <lineage>
        <taxon>Bacteria</taxon>
        <taxon>Bacillati</taxon>
        <taxon>Bacillota</taxon>
        <taxon>Clostridia</taxon>
        <taxon>Eubacteriales</taxon>
        <taxon>Clostridiaceae</taxon>
        <taxon>Clostridium</taxon>
    </lineage>
</organism>
<comment type="caution">
    <text evidence="1">The sequence shown here is derived from an EMBL/GenBank/DDBJ whole genome shotgun (WGS) entry which is preliminary data.</text>
</comment>
<protein>
    <submittedName>
        <fullName evidence="1">Uncharacterized protein</fullName>
    </submittedName>
</protein>
<dbReference type="Proteomes" id="UP000813637">
    <property type="component" value="Unassembled WGS sequence"/>
</dbReference>
<reference evidence="1" key="2">
    <citation type="journal article" date="2021" name="Microorganisms">
        <title>Extensive Genome Exploration of Clostridium botulinum Group III Field Strains.</title>
        <authorList>
            <person name="Fillo S."/>
            <person name="Giordani F."/>
            <person name="Tonon E."/>
            <person name="Drigo I."/>
            <person name="Anselmo A."/>
            <person name="Fortunato A."/>
            <person name="Lista F."/>
            <person name="Bano L."/>
        </authorList>
    </citation>
    <scope>NUCLEOTIDE SEQUENCE</scope>
    <source>
        <strain evidence="1">IZSVe-TV_9877_3_12</strain>
    </source>
</reference>
<evidence type="ECO:0000313" key="1">
    <source>
        <dbReference type="EMBL" id="MCD3195754.1"/>
    </source>
</evidence>
<evidence type="ECO:0000313" key="2">
    <source>
        <dbReference type="Proteomes" id="UP000813637"/>
    </source>
</evidence>
<accession>A0A9Q3VBQ3</accession>
<proteinExistence type="predicted"/>
<dbReference type="RefSeq" id="WP_003377997.1">
    <property type="nucleotide sequence ID" value="NZ_JAAMYB010000015.1"/>
</dbReference>
<name>A0A9Q3VBQ3_CLOBO</name>
<dbReference type="AlphaFoldDB" id="A0A9Q3VBQ3"/>
<reference evidence="1" key="1">
    <citation type="submission" date="2020-02" db="EMBL/GenBank/DDBJ databases">
        <authorList>
            <person name="Fillo S."/>
            <person name="Giordani F."/>
            <person name="Tonon E."/>
            <person name="Drigo I."/>
            <person name="Anselmo A."/>
            <person name="Fortunato A."/>
            <person name="Bano L."/>
            <person name="Lista F."/>
        </authorList>
    </citation>
    <scope>NUCLEOTIDE SEQUENCE</scope>
    <source>
        <strain evidence="1">IZSVe-TV_9877_3_12</strain>
    </source>
</reference>
<sequence>MPTFNLSFKKKSKDMELYIKVMEKEEKSEFIKECIAFYLENKENKKVEK</sequence>
<dbReference type="EMBL" id="JAAMYB010000015">
    <property type="protein sequence ID" value="MCD3195754.1"/>
    <property type="molecule type" value="Genomic_DNA"/>
</dbReference>
<gene>
    <name evidence="1" type="ORF">G8S53_10745</name>
</gene>